<evidence type="ECO:0000256" key="6">
    <source>
        <dbReference type="ARBA" id="ARBA00022691"/>
    </source>
</evidence>
<comment type="function">
    <text evidence="7">Catalyzes the methyl esterification of L-isoaspartyl residues in peptides and proteins that result from spontaneous decomposition of normal L-aspartyl and L-asparaginyl residues. It plays a role in the repair and/or degradation of damaged proteins.</text>
</comment>
<name>A0ABU3C366_9GAMM</name>
<evidence type="ECO:0000313" key="10">
    <source>
        <dbReference type="Proteomes" id="UP001251857"/>
    </source>
</evidence>
<dbReference type="Pfam" id="PF01135">
    <property type="entry name" value="PCMT"/>
    <property type="match status" value="1"/>
</dbReference>
<evidence type="ECO:0000256" key="8">
    <source>
        <dbReference type="SAM" id="SignalP"/>
    </source>
</evidence>
<keyword evidence="10" id="KW-1185">Reference proteome</keyword>
<accession>A0ABU3C366</accession>
<proteinExistence type="inferred from homology"/>
<dbReference type="HAMAP" id="MF_00090">
    <property type="entry name" value="PIMT"/>
    <property type="match status" value="1"/>
</dbReference>
<dbReference type="Proteomes" id="UP001251857">
    <property type="component" value="Unassembled WGS sequence"/>
</dbReference>
<comment type="subcellular location">
    <subcellularLocation>
        <location evidence="1 7">Cytoplasm</location>
    </subcellularLocation>
</comment>
<dbReference type="PROSITE" id="PS01279">
    <property type="entry name" value="PCMT"/>
    <property type="match status" value="1"/>
</dbReference>
<dbReference type="NCBIfam" id="TIGR00080">
    <property type="entry name" value="pimt"/>
    <property type="match status" value="1"/>
</dbReference>
<organism evidence="9 10">
    <name type="scientific">Spectribacter hydrogenoxidans</name>
    <dbReference type="NCBI Taxonomy" id="3075608"/>
    <lineage>
        <taxon>Bacteria</taxon>
        <taxon>Pseudomonadati</taxon>
        <taxon>Pseudomonadota</taxon>
        <taxon>Gammaproteobacteria</taxon>
        <taxon>Salinisphaerales</taxon>
        <taxon>Salinisphaeraceae</taxon>
        <taxon>Spectribacter</taxon>
    </lineage>
</organism>
<dbReference type="RefSeq" id="WP_311653893.1">
    <property type="nucleotide sequence ID" value="NZ_JAVRIB010000016.1"/>
</dbReference>
<evidence type="ECO:0000313" key="9">
    <source>
        <dbReference type="EMBL" id="MDT0635998.1"/>
    </source>
</evidence>
<keyword evidence="3 7" id="KW-0963">Cytoplasm</keyword>
<keyword evidence="6 7" id="KW-0949">S-adenosyl-L-methionine</keyword>
<dbReference type="SUPFAM" id="SSF53335">
    <property type="entry name" value="S-adenosyl-L-methionine-dependent methyltransferases"/>
    <property type="match status" value="1"/>
</dbReference>
<evidence type="ECO:0000256" key="1">
    <source>
        <dbReference type="ARBA" id="ARBA00004496"/>
    </source>
</evidence>
<comment type="similarity">
    <text evidence="2 7">Belongs to the methyltransferase superfamily. L-isoaspartyl/D-aspartyl protein methyltransferase family.</text>
</comment>
<dbReference type="EMBL" id="JAVRIB010000016">
    <property type="protein sequence ID" value="MDT0635998.1"/>
    <property type="molecule type" value="Genomic_DNA"/>
</dbReference>
<evidence type="ECO:0000256" key="2">
    <source>
        <dbReference type="ARBA" id="ARBA00005369"/>
    </source>
</evidence>
<comment type="caution">
    <text evidence="9">The sequence shown here is derived from an EMBL/GenBank/DDBJ whole genome shotgun (WGS) entry which is preliminary data.</text>
</comment>
<reference evidence="9 10" key="1">
    <citation type="submission" date="2023-09" db="EMBL/GenBank/DDBJ databases">
        <authorList>
            <person name="Rey-Velasco X."/>
        </authorList>
    </citation>
    <scope>NUCLEOTIDE SEQUENCE [LARGE SCALE GENOMIC DNA]</scope>
    <source>
        <strain evidence="9 10">W335</strain>
    </source>
</reference>
<feature type="signal peptide" evidence="8">
    <location>
        <begin position="1"/>
        <end position="16"/>
    </location>
</feature>
<dbReference type="InterPro" id="IPR000682">
    <property type="entry name" value="PCMT"/>
</dbReference>
<keyword evidence="8" id="KW-0732">Signal</keyword>
<keyword evidence="5 7" id="KW-0808">Transferase</keyword>
<dbReference type="PANTHER" id="PTHR11579">
    <property type="entry name" value="PROTEIN-L-ISOASPARTATE O-METHYLTRANSFERASE"/>
    <property type="match status" value="1"/>
</dbReference>
<dbReference type="GO" id="GO:0032259">
    <property type="term" value="P:methylation"/>
    <property type="evidence" value="ECO:0007669"/>
    <property type="project" value="UniProtKB-KW"/>
</dbReference>
<evidence type="ECO:0000256" key="7">
    <source>
        <dbReference type="HAMAP-Rule" id="MF_00090"/>
    </source>
</evidence>
<evidence type="ECO:0000256" key="4">
    <source>
        <dbReference type="ARBA" id="ARBA00022603"/>
    </source>
</evidence>
<evidence type="ECO:0000256" key="3">
    <source>
        <dbReference type="ARBA" id="ARBA00022490"/>
    </source>
</evidence>
<dbReference type="GO" id="GO:0004719">
    <property type="term" value="F:protein-L-isoaspartate (D-aspartate) O-methyltransferase activity"/>
    <property type="evidence" value="ECO:0007669"/>
    <property type="project" value="UniProtKB-EC"/>
</dbReference>
<feature type="active site" evidence="7">
    <location>
        <position position="89"/>
    </location>
</feature>
<gene>
    <name evidence="7" type="primary">pcm</name>
    <name evidence="9" type="ORF">RM532_13665</name>
</gene>
<protein>
    <recommendedName>
        <fullName evidence="7">Protein-L-isoaspartate O-methyltransferase</fullName>
        <ecNumber evidence="7">2.1.1.77</ecNumber>
    </recommendedName>
    <alternativeName>
        <fullName evidence="7">L-isoaspartyl protein carboxyl methyltransferase</fullName>
    </alternativeName>
    <alternativeName>
        <fullName evidence="7">Protein L-isoaspartyl methyltransferase</fullName>
    </alternativeName>
    <alternativeName>
        <fullName evidence="7">Protein-beta-aspartate methyltransferase</fullName>
        <shortName evidence="7">PIMT</shortName>
    </alternativeName>
</protein>
<dbReference type="CDD" id="cd02440">
    <property type="entry name" value="AdoMet_MTases"/>
    <property type="match status" value="1"/>
</dbReference>
<dbReference type="InterPro" id="IPR029063">
    <property type="entry name" value="SAM-dependent_MTases_sf"/>
</dbReference>
<evidence type="ECO:0000256" key="5">
    <source>
        <dbReference type="ARBA" id="ARBA00022679"/>
    </source>
</evidence>
<dbReference type="PANTHER" id="PTHR11579:SF0">
    <property type="entry name" value="PROTEIN-L-ISOASPARTATE(D-ASPARTATE) O-METHYLTRANSFERASE"/>
    <property type="match status" value="1"/>
</dbReference>
<dbReference type="Gene3D" id="3.40.50.150">
    <property type="entry name" value="Vaccinia Virus protein VP39"/>
    <property type="match status" value="1"/>
</dbReference>
<dbReference type="NCBIfam" id="NF001453">
    <property type="entry name" value="PRK00312.1"/>
    <property type="match status" value="1"/>
</dbReference>
<sequence>MRVTTLLLLLILPAAAASTQEPAESRGEMFAAVEKLIERTADETGVSSLSDPVAEAVRTVPRHHFVPDDQRDNAYRNRPLPIGYGQTISQPYIVALMTELLDLQPGDRTLELGTGSGYQAALLAAIVNHVYSIEIVPELAERASRTLPDNGFDNVTVRQGDGYHGWPEHAPFDAIVVTAAADHVPPPLIQQLAPGGRLVLPLGNPYANQTLTVVEKLEDGSVRNRQILPVRFVPLTRGGD</sequence>
<comment type="catalytic activity">
    <reaction evidence="7">
        <text>[protein]-L-isoaspartate + S-adenosyl-L-methionine = [protein]-L-isoaspartate alpha-methyl ester + S-adenosyl-L-homocysteine</text>
        <dbReference type="Rhea" id="RHEA:12705"/>
        <dbReference type="Rhea" id="RHEA-COMP:12143"/>
        <dbReference type="Rhea" id="RHEA-COMP:12144"/>
        <dbReference type="ChEBI" id="CHEBI:57856"/>
        <dbReference type="ChEBI" id="CHEBI:59789"/>
        <dbReference type="ChEBI" id="CHEBI:90596"/>
        <dbReference type="ChEBI" id="CHEBI:90598"/>
        <dbReference type="EC" id="2.1.1.77"/>
    </reaction>
</comment>
<keyword evidence="4 7" id="KW-0489">Methyltransferase</keyword>
<feature type="chain" id="PRO_5045567574" description="Protein-L-isoaspartate O-methyltransferase" evidence="8">
    <location>
        <begin position="17"/>
        <end position="240"/>
    </location>
</feature>
<dbReference type="EC" id="2.1.1.77" evidence="7"/>